<dbReference type="SUPFAM" id="SSF52047">
    <property type="entry name" value="RNI-like"/>
    <property type="match status" value="1"/>
</dbReference>
<comment type="caution">
    <text evidence="2">The sequence shown here is derived from an EMBL/GenBank/DDBJ whole genome shotgun (WGS) entry which is preliminary data.</text>
</comment>
<dbReference type="CDD" id="cd22160">
    <property type="entry name" value="F-box_AtFBL13-like"/>
    <property type="match status" value="1"/>
</dbReference>
<evidence type="ECO:0000313" key="3">
    <source>
        <dbReference type="Proteomes" id="UP000245207"/>
    </source>
</evidence>
<dbReference type="Proteomes" id="UP000245207">
    <property type="component" value="Unassembled WGS sequence"/>
</dbReference>
<accession>A0A2U1QHQ5</accession>
<evidence type="ECO:0000313" key="2">
    <source>
        <dbReference type="EMBL" id="PWA97508.1"/>
    </source>
</evidence>
<sequence>MISTGTCDYLIWHIHLLYNLIWRVTCFGWKRLFNMINDLPTIFEVVSGIAKNSQKDKKSVSNHSSTKSKSNSKVCFGYPTFCFDLLRYPTFMFCLFIRPVRLHRFALQTIVPKKKGATSELNLEMELGATSELNLEMELLHMPKELSQEGVTMYVMHDNRTNIIAEEDEDRISNLPDDIIHRILSFIDMKYAVQTSTLCRRWRHIWTSMPYLKLNSRMFGGVAQFAKFADHTLSKRNDETEVSEVDLTFTGLTTQLFVKDIVSYAYLHNVRKLTIICNSRKCQTVPEYLFISHSLEHFTLNNECRGQHYNTFIPALAWDFPVLKTLYLSNIRLSGMQGRQLNLFSKCVNLKDITLHQFCMYIDEFNVCCPQLSNLTITDGDRFPKVFNVVAPKLKNLTASVRATFHLPSFFDCLQSTEGFDSLETVNLFLSRNRGIPNKREVPMLLSAFQKLSSAKFLILNSEFIEALGSDMNQLSHEPCPFNNLKCLKIGTAPLSRKDRISQLANPVKNYLLENSPNATFIMDLPQKRPWEQLYNVAKFKVAKLEEKIQAQDEVITEHKSVHEKLLSYIIKCKMSELRMQVEAGNPDYEIIRVMGSEIKSVMDSIPKNLRLNVEAQFFSQYEALKCLLLTRIDASRWAKIETELGSLRHSNVS</sequence>
<dbReference type="PROSITE" id="PS50181">
    <property type="entry name" value="FBOX"/>
    <property type="match status" value="1"/>
</dbReference>
<dbReference type="InterPro" id="IPR036047">
    <property type="entry name" value="F-box-like_dom_sf"/>
</dbReference>
<organism evidence="2 3">
    <name type="scientific">Artemisia annua</name>
    <name type="common">Sweet wormwood</name>
    <dbReference type="NCBI Taxonomy" id="35608"/>
    <lineage>
        <taxon>Eukaryota</taxon>
        <taxon>Viridiplantae</taxon>
        <taxon>Streptophyta</taxon>
        <taxon>Embryophyta</taxon>
        <taxon>Tracheophyta</taxon>
        <taxon>Spermatophyta</taxon>
        <taxon>Magnoliopsida</taxon>
        <taxon>eudicotyledons</taxon>
        <taxon>Gunneridae</taxon>
        <taxon>Pentapetalae</taxon>
        <taxon>asterids</taxon>
        <taxon>campanulids</taxon>
        <taxon>Asterales</taxon>
        <taxon>Asteraceae</taxon>
        <taxon>Asteroideae</taxon>
        <taxon>Anthemideae</taxon>
        <taxon>Artemisiinae</taxon>
        <taxon>Artemisia</taxon>
    </lineage>
</organism>
<dbReference type="InterPro" id="IPR001810">
    <property type="entry name" value="F-box_dom"/>
</dbReference>
<dbReference type="PANTHER" id="PTHR34223:SF101">
    <property type="entry name" value="F-BOX DOMAIN-CONTAINING PROTEIN"/>
    <property type="match status" value="1"/>
</dbReference>
<dbReference type="EMBL" id="PKPP01000119">
    <property type="protein sequence ID" value="PWA97508.1"/>
    <property type="molecule type" value="Genomic_DNA"/>
</dbReference>
<proteinExistence type="predicted"/>
<evidence type="ECO:0000259" key="1">
    <source>
        <dbReference type="PROSITE" id="PS50181"/>
    </source>
</evidence>
<keyword evidence="3" id="KW-1185">Reference proteome</keyword>
<reference evidence="2 3" key="1">
    <citation type="journal article" date="2018" name="Mol. Plant">
        <title>The genome of Artemisia annua provides insight into the evolution of Asteraceae family and artemisinin biosynthesis.</title>
        <authorList>
            <person name="Shen Q."/>
            <person name="Zhang L."/>
            <person name="Liao Z."/>
            <person name="Wang S."/>
            <person name="Yan T."/>
            <person name="Shi P."/>
            <person name="Liu M."/>
            <person name="Fu X."/>
            <person name="Pan Q."/>
            <person name="Wang Y."/>
            <person name="Lv Z."/>
            <person name="Lu X."/>
            <person name="Zhang F."/>
            <person name="Jiang W."/>
            <person name="Ma Y."/>
            <person name="Chen M."/>
            <person name="Hao X."/>
            <person name="Li L."/>
            <person name="Tang Y."/>
            <person name="Lv G."/>
            <person name="Zhou Y."/>
            <person name="Sun X."/>
            <person name="Brodelius P.E."/>
            <person name="Rose J.K.C."/>
            <person name="Tang K."/>
        </authorList>
    </citation>
    <scope>NUCLEOTIDE SEQUENCE [LARGE SCALE GENOMIC DNA]</scope>
    <source>
        <strain evidence="3">cv. Huhao1</strain>
        <tissue evidence="2">Leaf</tissue>
    </source>
</reference>
<dbReference type="InterPro" id="IPR053197">
    <property type="entry name" value="F-box_SCFL_complex_component"/>
</dbReference>
<dbReference type="Gene3D" id="3.80.10.10">
    <property type="entry name" value="Ribonuclease Inhibitor"/>
    <property type="match status" value="1"/>
</dbReference>
<dbReference type="SUPFAM" id="SSF81383">
    <property type="entry name" value="F-box domain"/>
    <property type="match status" value="1"/>
</dbReference>
<dbReference type="InterPro" id="IPR032675">
    <property type="entry name" value="LRR_dom_sf"/>
</dbReference>
<dbReference type="Gene3D" id="1.20.1280.50">
    <property type="match status" value="1"/>
</dbReference>
<dbReference type="Pfam" id="PF00646">
    <property type="entry name" value="F-box"/>
    <property type="match status" value="1"/>
</dbReference>
<dbReference type="PANTHER" id="PTHR34223">
    <property type="entry name" value="OS11G0201299 PROTEIN"/>
    <property type="match status" value="1"/>
</dbReference>
<dbReference type="SMART" id="SM00256">
    <property type="entry name" value="FBOX"/>
    <property type="match status" value="1"/>
</dbReference>
<dbReference type="OrthoDB" id="1848700at2759"/>
<dbReference type="AlphaFoldDB" id="A0A2U1QHQ5"/>
<dbReference type="InterPro" id="IPR053781">
    <property type="entry name" value="F-box_AtFBL13-like"/>
</dbReference>
<name>A0A2U1QHQ5_ARTAN</name>
<gene>
    <name evidence="2" type="ORF">CTI12_AA028750</name>
</gene>
<feature type="domain" description="F-box" evidence="1">
    <location>
        <begin position="169"/>
        <end position="214"/>
    </location>
</feature>
<protein>
    <submittedName>
        <fullName evidence="2">F-box domain, cyclin-like protein</fullName>
    </submittedName>
</protein>